<reference evidence="2 3" key="1">
    <citation type="submission" date="2023-02" db="EMBL/GenBank/DDBJ databases">
        <title>Genome sequence of Sphingomonas naphthae.</title>
        <authorList>
            <person name="Kim S."/>
            <person name="Heo J."/>
            <person name="Kwon S.-W."/>
        </authorList>
    </citation>
    <scope>NUCLEOTIDE SEQUENCE [LARGE SCALE GENOMIC DNA]</scope>
    <source>
        <strain evidence="2 3">KACC 18716</strain>
    </source>
</reference>
<dbReference type="PANTHER" id="PTHR33164">
    <property type="entry name" value="TRANSCRIPTIONAL REGULATOR, MARR FAMILY"/>
    <property type="match status" value="1"/>
</dbReference>
<keyword evidence="3" id="KW-1185">Reference proteome</keyword>
<dbReference type="PROSITE" id="PS50995">
    <property type="entry name" value="HTH_MARR_2"/>
    <property type="match status" value="1"/>
</dbReference>
<dbReference type="PANTHER" id="PTHR33164:SF95">
    <property type="entry name" value="TRANSCRIPTIONAL REGULATOR"/>
    <property type="match status" value="1"/>
</dbReference>
<proteinExistence type="predicted"/>
<evidence type="ECO:0000313" key="2">
    <source>
        <dbReference type="EMBL" id="WCT73093.1"/>
    </source>
</evidence>
<dbReference type="RefSeq" id="WP_273687067.1">
    <property type="nucleotide sequence ID" value="NZ_CP117411.1"/>
</dbReference>
<evidence type="ECO:0000313" key="3">
    <source>
        <dbReference type="Proteomes" id="UP001220395"/>
    </source>
</evidence>
<protein>
    <submittedName>
        <fullName evidence="2">MarR family transcriptional regulator</fullName>
    </submittedName>
</protein>
<accession>A0ABY7TJ82</accession>
<sequence length="165" mass="18294">MKQKIAKETALWRNRPLQVRPGFLIRRLHQIHLALFTEECTEIGITTVQYSVLTALDQLGAVEQIVLARAIGLDRTNTADVVARLERRGYCSREVSATDKRMKIVAITAAGQALLEQAEQGAARAHSRTLEALSAREQEQFLAMMLRLVEANNVSSRAPVSLSGE</sequence>
<name>A0ABY7TJ82_9SPHN</name>
<dbReference type="Proteomes" id="UP001220395">
    <property type="component" value="Chromosome"/>
</dbReference>
<dbReference type="PRINTS" id="PR00598">
    <property type="entry name" value="HTHMARR"/>
</dbReference>
<dbReference type="InterPro" id="IPR036388">
    <property type="entry name" value="WH-like_DNA-bd_sf"/>
</dbReference>
<dbReference type="Gene3D" id="1.10.10.10">
    <property type="entry name" value="Winged helix-like DNA-binding domain superfamily/Winged helix DNA-binding domain"/>
    <property type="match status" value="1"/>
</dbReference>
<dbReference type="EMBL" id="CP117411">
    <property type="protein sequence ID" value="WCT73093.1"/>
    <property type="molecule type" value="Genomic_DNA"/>
</dbReference>
<dbReference type="InterPro" id="IPR036390">
    <property type="entry name" value="WH_DNA-bd_sf"/>
</dbReference>
<evidence type="ECO:0000259" key="1">
    <source>
        <dbReference type="PROSITE" id="PS50995"/>
    </source>
</evidence>
<dbReference type="InterPro" id="IPR039422">
    <property type="entry name" value="MarR/SlyA-like"/>
</dbReference>
<dbReference type="InterPro" id="IPR000835">
    <property type="entry name" value="HTH_MarR-typ"/>
</dbReference>
<organism evidence="2 3">
    <name type="scientific">Sphingomonas naphthae</name>
    <dbReference type="NCBI Taxonomy" id="1813468"/>
    <lineage>
        <taxon>Bacteria</taxon>
        <taxon>Pseudomonadati</taxon>
        <taxon>Pseudomonadota</taxon>
        <taxon>Alphaproteobacteria</taxon>
        <taxon>Sphingomonadales</taxon>
        <taxon>Sphingomonadaceae</taxon>
        <taxon>Sphingomonas</taxon>
    </lineage>
</organism>
<dbReference type="SUPFAM" id="SSF46785">
    <property type="entry name" value="Winged helix' DNA-binding domain"/>
    <property type="match status" value="1"/>
</dbReference>
<feature type="domain" description="HTH marR-type" evidence="1">
    <location>
        <begin position="21"/>
        <end position="150"/>
    </location>
</feature>
<dbReference type="Pfam" id="PF01047">
    <property type="entry name" value="MarR"/>
    <property type="match status" value="1"/>
</dbReference>
<gene>
    <name evidence="2" type="ORF">PQ455_15880</name>
</gene>
<dbReference type="SMART" id="SM00347">
    <property type="entry name" value="HTH_MARR"/>
    <property type="match status" value="1"/>
</dbReference>